<reference evidence="2" key="1">
    <citation type="submission" date="2021-09" db="EMBL/GenBank/DDBJ databases">
        <authorList>
            <person name="Martin H S."/>
        </authorList>
    </citation>
    <scope>NUCLEOTIDE SEQUENCE</scope>
</reference>
<dbReference type="SUPFAM" id="SSF100910">
    <property type="entry name" value="Chemosensory protein Csp2"/>
    <property type="match status" value="1"/>
</dbReference>
<keyword evidence="1" id="KW-0732">Signal</keyword>
<sequence>MKCVGVLCLLSVVAMVAARPETYTDRFDNINLQEIINNHRLLKAYINCVLEKGKCTNEGRELKTHIKDAIENRCDKCTEAQRNGTKTVIRHLINHEPASWEELVQKYDPERKYVVKYETELREVLKE</sequence>
<dbReference type="EMBL" id="CAKASE010000050">
    <property type="protein sequence ID" value="CAG9563990.1"/>
    <property type="molecule type" value="Genomic_DNA"/>
</dbReference>
<comment type="caution">
    <text evidence="2">The sequence shown here is derived from an EMBL/GenBank/DDBJ whole genome shotgun (WGS) entry which is preliminary data.</text>
</comment>
<dbReference type="PANTHER" id="PTHR11257">
    <property type="entry name" value="CHEMOSENSORY PROTEIN-RELATED"/>
    <property type="match status" value="1"/>
</dbReference>
<organism evidence="2 3">
    <name type="scientific">Danaus chrysippus</name>
    <name type="common">African queen</name>
    <dbReference type="NCBI Taxonomy" id="151541"/>
    <lineage>
        <taxon>Eukaryota</taxon>
        <taxon>Metazoa</taxon>
        <taxon>Ecdysozoa</taxon>
        <taxon>Arthropoda</taxon>
        <taxon>Hexapoda</taxon>
        <taxon>Insecta</taxon>
        <taxon>Pterygota</taxon>
        <taxon>Neoptera</taxon>
        <taxon>Endopterygota</taxon>
        <taxon>Lepidoptera</taxon>
        <taxon>Glossata</taxon>
        <taxon>Ditrysia</taxon>
        <taxon>Papilionoidea</taxon>
        <taxon>Nymphalidae</taxon>
        <taxon>Danainae</taxon>
        <taxon>Danaini</taxon>
        <taxon>Danaina</taxon>
        <taxon>Danaus</taxon>
        <taxon>Anosia</taxon>
    </lineage>
</organism>
<dbReference type="Pfam" id="PF03392">
    <property type="entry name" value="OS-D"/>
    <property type="match status" value="1"/>
</dbReference>
<keyword evidence="3" id="KW-1185">Reference proteome</keyword>
<feature type="signal peptide" evidence="1">
    <location>
        <begin position="1"/>
        <end position="18"/>
    </location>
</feature>
<protein>
    <submittedName>
        <fullName evidence="2">(African queen) hypothetical protein</fullName>
    </submittedName>
</protein>
<evidence type="ECO:0000313" key="3">
    <source>
        <dbReference type="Proteomes" id="UP000789524"/>
    </source>
</evidence>
<evidence type="ECO:0000256" key="1">
    <source>
        <dbReference type="SAM" id="SignalP"/>
    </source>
</evidence>
<evidence type="ECO:0000313" key="2">
    <source>
        <dbReference type="EMBL" id="CAG9563990.1"/>
    </source>
</evidence>
<dbReference type="PANTHER" id="PTHR11257:SF12">
    <property type="entry name" value="EJACULATORY BULB-SPECIFIC PROTEIN 3-RELATED"/>
    <property type="match status" value="1"/>
</dbReference>
<accession>A0A8J2QIT6</accession>
<dbReference type="InterPro" id="IPR005055">
    <property type="entry name" value="A10/PebIII"/>
</dbReference>
<dbReference type="Proteomes" id="UP000789524">
    <property type="component" value="Unassembled WGS sequence"/>
</dbReference>
<name>A0A8J2QIT6_9NEOP</name>
<dbReference type="OrthoDB" id="6625994at2759"/>
<dbReference type="AlphaFoldDB" id="A0A8J2QIT6"/>
<dbReference type="InterPro" id="IPR036682">
    <property type="entry name" value="OS_D_A10/PebIII_sf"/>
</dbReference>
<proteinExistence type="predicted"/>
<gene>
    <name evidence="2" type="ORF">DCHRY22_LOCUS5051</name>
</gene>
<feature type="chain" id="PRO_5035305969" evidence="1">
    <location>
        <begin position="19"/>
        <end position="127"/>
    </location>
</feature>
<dbReference type="Gene3D" id="1.10.2080.10">
    <property type="entry name" value="Insect odorant-binding protein A10/Ejaculatory bulb-specific protein 3"/>
    <property type="match status" value="1"/>
</dbReference>